<reference evidence="1 2" key="1">
    <citation type="submission" date="2019-03" db="EMBL/GenBank/DDBJ databases">
        <title>First draft genome of Liparis tanakae, snailfish: a comprehensive survey of snailfish specific genes.</title>
        <authorList>
            <person name="Kim W."/>
            <person name="Song I."/>
            <person name="Jeong J.-H."/>
            <person name="Kim D."/>
            <person name="Kim S."/>
            <person name="Ryu S."/>
            <person name="Song J.Y."/>
            <person name="Lee S.K."/>
        </authorList>
    </citation>
    <scope>NUCLEOTIDE SEQUENCE [LARGE SCALE GENOMIC DNA]</scope>
    <source>
        <tissue evidence="1">Muscle</tissue>
    </source>
</reference>
<dbReference type="Proteomes" id="UP000314294">
    <property type="component" value="Unassembled WGS sequence"/>
</dbReference>
<gene>
    <name evidence="1" type="ORF">EYF80_017113</name>
</gene>
<name>A0A4Z2I5S8_9TELE</name>
<proteinExistence type="predicted"/>
<accession>A0A4Z2I5S8</accession>
<keyword evidence="2" id="KW-1185">Reference proteome</keyword>
<evidence type="ECO:0000313" key="1">
    <source>
        <dbReference type="EMBL" id="TNN72664.1"/>
    </source>
</evidence>
<dbReference type="EMBL" id="SRLO01000134">
    <property type="protein sequence ID" value="TNN72664.1"/>
    <property type="molecule type" value="Genomic_DNA"/>
</dbReference>
<protein>
    <submittedName>
        <fullName evidence="1">Uncharacterized protein</fullName>
    </submittedName>
</protein>
<organism evidence="1 2">
    <name type="scientific">Liparis tanakae</name>
    <name type="common">Tanaka's snailfish</name>
    <dbReference type="NCBI Taxonomy" id="230148"/>
    <lineage>
        <taxon>Eukaryota</taxon>
        <taxon>Metazoa</taxon>
        <taxon>Chordata</taxon>
        <taxon>Craniata</taxon>
        <taxon>Vertebrata</taxon>
        <taxon>Euteleostomi</taxon>
        <taxon>Actinopterygii</taxon>
        <taxon>Neopterygii</taxon>
        <taxon>Teleostei</taxon>
        <taxon>Neoteleostei</taxon>
        <taxon>Acanthomorphata</taxon>
        <taxon>Eupercaria</taxon>
        <taxon>Perciformes</taxon>
        <taxon>Cottioidei</taxon>
        <taxon>Cottales</taxon>
        <taxon>Liparidae</taxon>
        <taxon>Liparis</taxon>
    </lineage>
</organism>
<evidence type="ECO:0000313" key="2">
    <source>
        <dbReference type="Proteomes" id="UP000314294"/>
    </source>
</evidence>
<sequence>MTFNGCIPFAMGSTNDHMFPDGAFVEWGFTASVSYTLGDGSVQPRSPQFPPVPIPVHPRSLQAAADLCSLLELYFLEDPPPCVPLPDKECVSG</sequence>
<dbReference type="AlphaFoldDB" id="A0A4Z2I5S8"/>
<comment type="caution">
    <text evidence="1">The sequence shown here is derived from an EMBL/GenBank/DDBJ whole genome shotgun (WGS) entry which is preliminary data.</text>
</comment>